<dbReference type="InterPro" id="IPR052906">
    <property type="entry name" value="Type_IV_Methyl-Rstrct_Enzyme"/>
</dbReference>
<dbReference type="Proteomes" id="UP000270468">
    <property type="component" value="Unassembled WGS sequence"/>
</dbReference>
<dbReference type="EMBL" id="UXAV01000054">
    <property type="protein sequence ID" value="VDC33705.1"/>
    <property type="molecule type" value="Genomic_DNA"/>
</dbReference>
<dbReference type="OrthoDB" id="9797274at2"/>
<keyword evidence="2" id="KW-0378">Hydrolase</keyword>
<keyword evidence="2" id="KW-0540">Nuclease</keyword>
<dbReference type="InterPro" id="IPR011856">
    <property type="entry name" value="tRNA_endonuc-like_dom_sf"/>
</dbReference>
<dbReference type="RefSeq" id="WP_124071822.1">
    <property type="nucleotide sequence ID" value="NZ_CBCRXF010000019.1"/>
</dbReference>
<evidence type="ECO:0000259" key="1">
    <source>
        <dbReference type="Pfam" id="PF04471"/>
    </source>
</evidence>
<dbReference type="PANTHER" id="PTHR30015:SF7">
    <property type="entry name" value="TYPE IV METHYL-DIRECTED RESTRICTION ENZYME ECOKMRR"/>
    <property type="match status" value="1"/>
</dbReference>
<dbReference type="AlphaFoldDB" id="A0A3P5XFZ2"/>
<dbReference type="Pfam" id="PF04471">
    <property type="entry name" value="Mrr_cat"/>
    <property type="match status" value="1"/>
</dbReference>
<accession>A0A3P5XFZ2</accession>
<name>A0A3P5XFZ2_9BACL</name>
<dbReference type="PANTHER" id="PTHR30015">
    <property type="entry name" value="MRR RESTRICTION SYSTEM PROTEIN"/>
    <property type="match status" value="1"/>
</dbReference>
<dbReference type="Gene3D" id="3.40.1350.10">
    <property type="match status" value="1"/>
</dbReference>
<protein>
    <submittedName>
        <fullName evidence="2">Restriction endonuclease</fullName>
    </submittedName>
</protein>
<evidence type="ECO:0000313" key="3">
    <source>
        <dbReference type="Proteomes" id="UP000270468"/>
    </source>
</evidence>
<dbReference type="GO" id="GO:0015666">
    <property type="term" value="F:restriction endodeoxyribonuclease activity"/>
    <property type="evidence" value="ECO:0007669"/>
    <property type="project" value="TreeGrafter"/>
</dbReference>
<organism evidence="2 3">
    <name type="scientific">Filibacter tadaridae</name>
    <dbReference type="NCBI Taxonomy" id="2483811"/>
    <lineage>
        <taxon>Bacteria</taxon>
        <taxon>Bacillati</taxon>
        <taxon>Bacillota</taxon>
        <taxon>Bacilli</taxon>
        <taxon>Bacillales</taxon>
        <taxon>Caryophanaceae</taxon>
        <taxon>Filibacter</taxon>
    </lineage>
</organism>
<dbReference type="SUPFAM" id="SSF52980">
    <property type="entry name" value="Restriction endonuclease-like"/>
    <property type="match status" value="1"/>
</dbReference>
<reference evidence="2 3" key="1">
    <citation type="submission" date="2018-11" db="EMBL/GenBank/DDBJ databases">
        <authorList>
            <person name="Criscuolo A."/>
        </authorList>
    </citation>
    <scope>NUCLEOTIDE SEQUENCE [LARGE SCALE GENOMIC DNA]</scope>
    <source>
        <strain evidence="2">ATB-66</strain>
    </source>
</reference>
<dbReference type="GO" id="GO:0009307">
    <property type="term" value="P:DNA restriction-modification system"/>
    <property type="evidence" value="ECO:0007669"/>
    <property type="project" value="InterPro"/>
</dbReference>
<gene>
    <name evidence="2" type="ORF">FILTAD_03015</name>
</gene>
<dbReference type="InterPro" id="IPR011335">
    <property type="entry name" value="Restrct_endonuc-II-like"/>
</dbReference>
<keyword evidence="3" id="KW-1185">Reference proteome</keyword>
<sequence length="339" mass="39139">MAIWINRNHLVGRTSEIIGYKSGLGLTLEEFNDIVPIQFHSLWFGNSTDLLRIRSEEYEELITYLLYKVGNTQSPSTVPSSILLHNKYRNNPELLKMYMDLAASAINFLSEATRKFVENNSKNGIDPSPYVIESGIKYEKKGVEMAIEIMKGFNSDLHRSPWGEIRQINWTDIAQLKNLFESESLETLYGNFIDQRYIDYLSHNFDSIGNIHWRKFEALTCEFFEKQGYYVEIGEGRNDDGIDARLWTHEIDKLGPPTIIIQCKRYKDKIEKMVVKSLWADIQEYGAESGLLVTTSSLSPGAEKVCTARNYPITQVNRETLKLWIKVMRTPYKGVFMAE</sequence>
<dbReference type="GO" id="GO:0003677">
    <property type="term" value="F:DNA binding"/>
    <property type="evidence" value="ECO:0007669"/>
    <property type="project" value="InterPro"/>
</dbReference>
<feature type="domain" description="Restriction endonuclease type IV Mrr" evidence="1">
    <location>
        <begin position="210"/>
        <end position="324"/>
    </location>
</feature>
<proteinExistence type="predicted"/>
<keyword evidence="2" id="KW-0255">Endonuclease</keyword>
<dbReference type="InterPro" id="IPR007560">
    <property type="entry name" value="Restrct_endonuc_IV_Mrr"/>
</dbReference>
<evidence type="ECO:0000313" key="2">
    <source>
        <dbReference type="EMBL" id="VDC33705.1"/>
    </source>
</evidence>